<dbReference type="GO" id="GO:0016791">
    <property type="term" value="F:phosphatase activity"/>
    <property type="evidence" value="ECO:0007669"/>
    <property type="project" value="TreeGrafter"/>
</dbReference>
<evidence type="ECO:0000313" key="3">
    <source>
        <dbReference type="EMBL" id="KKN64697.1"/>
    </source>
</evidence>
<sequence length="244" mass="27160">MLNRWFKRRQPDPEPEPHFDPITPDVPVVAIGDIHGRFDLLERLPEPSRGTQVICVGDLVDRGEQSAQVLRALHSQPDIITLMGNHEQMMLKFIDNPKENGQRWLRYGGLQTLSSFDVSGVSQTSSGAELERARDALREAMGDALVDWVTNLPTSWVSGNVAFVHAAANPLISLKDQESRTLLWGHEDFGRKRRRDGMWIVHGHTIVDTPMVKGGVVSIDTGAYATDKLTAATIHNGEVEFSYA</sequence>
<accession>A0A0F9SQD3</accession>
<comment type="caution">
    <text evidence="3">The sequence shown here is derived from an EMBL/GenBank/DDBJ whole genome shotgun (WGS) entry which is preliminary data.</text>
</comment>
<feature type="compositionally biased region" description="Basic and acidic residues" evidence="1">
    <location>
        <begin position="9"/>
        <end position="19"/>
    </location>
</feature>
<name>A0A0F9SQD3_9ZZZZ</name>
<protein>
    <recommendedName>
        <fullName evidence="2">Calcineurin-like phosphoesterase domain-containing protein</fullName>
    </recommendedName>
</protein>
<evidence type="ECO:0000256" key="1">
    <source>
        <dbReference type="SAM" id="MobiDB-lite"/>
    </source>
</evidence>
<dbReference type="AlphaFoldDB" id="A0A0F9SQD3"/>
<gene>
    <name evidence="3" type="ORF">LCGC14_0489060</name>
</gene>
<dbReference type="InterPro" id="IPR029052">
    <property type="entry name" value="Metallo-depent_PP-like"/>
</dbReference>
<organism evidence="3">
    <name type="scientific">marine sediment metagenome</name>
    <dbReference type="NCBI Taxonomy" id="412755"/>
    <lineage>
        <taxon>unclassified sequences</taxon>
        <taxon>metagenomes</taxon>
        <taxon>ecological metagenomes</taxon>
    </lineage>
</organism>
<dbReference type="InterPro" id="IPR050126">
    <property type="entry name" value="Ap4A_hydrolase"/>
</dbReference>
<dbReference type="GO" id="GO:0008803">
    <property type="term" value="F:bis(5'-nucleosyl)-tetraphosphatase (symmetrical) activity"/>
    <property type="evidence" value="ECO:0007669"/>
    <property type="project" value="TreeGrafter"/>
</dbReference>
<feature type="domain" description="Calcineurin-like phosphoesterase" evidence="2">
    <location>
        <begin position="27"/>
        <end position="205"/>
    </location>
</feature>
<dbReference type="PANTHER" id="PTHR42850">
    <property type="entry name" value="METALLOPHOSPHOESTERASE"/>
    <property type="match status" value="1"/>
</dbReference>
<dbReference type="GO" id="GO:0005737">
    <property type="term" value="C:cytoplasm"/>
    <property type="evidence" value="ECO:0007669"/>
    <property type="project" value="TreeGrafter"/>
</dbReference>
<dbReference type="InterPro" id="IPR004843">
    <property type="entry name" value="Calcineurin-like_PHP"/>
</dbReference>
<dbReference type="GO" id="GO:0110154">
    <property type="term" value="P:RNA decapping"/>
    <property type="evidence" value="ECO:0007669"/>
    <property type="project" value="TreeGrafter"/>
</dbReference>
<proteinExistence type="predicted"/>
<dbReference type="Gene3D" id="3.60.21.10">
    <property type="match status" value="1"/>
</dbReference>
<reference evidence="3" key="1">
    <citation type="journal article" date="2015" name="Nature">
        <title>Complex archaea that bridge the gap between prokaryotes and eukaryotes.</title>
        <authorList>
            <person name="Spang A."/>
            <person name="Saw J.H."/>
            <person name="Jorgensen S.L."/>
            <person name="Zaremba-Niedzwiedzka K."/>
            <person name="Martijn J."/>
            <person name="Lind A.E."/>
            <person name="van Eijk R."/>
            <person name="Schleper C."/>
            <person name="Guy L."/>
            <person name="Ettema T.J."/>
        </authorList>
    </citation>
    <scope>NUCLEOTIDE SEQUENCE</scope>
</reference>
<dbReference type="Pfam" id="PF00149">
    <property type="entry name" value="Metallophos"/>
    <property type="match status" value="1"/>
</dbReference>
<dbReference type="PANTHER" id="PTHR42850:SF4">
    <property type="entry name" value="ZINC-DEPENDENT ENDOPOLYPHOSPHATASE"/>
    <property type="match status" value="1"/>
</dbReference>
<evidence type="ECO:0000259" key="2">
    <source>
        <dbReference type="Pfam" id="PF00149"/>
    </source>
</evidence>
<dbReference type="SUPFAM" id="SSF56300">
    <property type="entry name" value="Metallo-dependent phosphatases"/>
    <property type="match status" value="1"/>
</dbReference>
<dbReference type="EMBL" id="LAZR01000546">
    <property type="protein sequence ID" value="KKN64697.1"/>
    <property type="molecule type" value="Genomic_DNA"/>
</dbReference>
<feature type="region of interest" description="Disordered" evidence="1">
    <location>
        <begin position="1"/>
        <end position="24"/>
    </location>
</feature>